<keyword evidence="7" id="KW-0924">Ammonia transport</keyword>
<dbReference type="GO" id="GO:0005886">
    <property type="term" value="C:plasma membrane"/>
    <property type="evidence" value="ECO:0007669"/>
    <property type="project" value="TreeGrafter"/>
</dbReference>
<feature type="transmembrane region" description="Helical" evidence="8">
    <location>
        <begin position="603"/>
        <end position="623"/>
    </location>
</feature>
<dbReference type="Pfam" id="PF00909">
    <property type="entry name" value="Ammonium_transp"/>
    <property type="match status" value="1"/>
</dbReference>
<dbReference type="InterPro" id="IPR018047">
    <property type="entry name" value="Ammonium_transpt_CS"/>
</dbReference>
<dbReference type="Gene3D" id="1.10.3430.10">
    <property type="entry name" value="Ammonium transporter AmtB like domains"/>
    <property type="match status" value="1"/>
</dbReference>
<dbReference type="InterPro" id="IPR001905">
    <property type="entry name" value="Ammonium_transpt"/>
</dbReference>
<dbReference type="GO" id="GO:0008519">
    <property type="term" value="F:ammonium channel activity"/>
    <property type="evidence" value="ECO:0007669"/>
    <property type="project" value="InterPro"/>
</dbReference>
<dbReference type="FunFam" id="1.10.3430.10:FF:000003">
    <property type="entry name" value="Ammonium transporter"/>
    <property type="match status" value="1"/>
</dbReference>
<dbReference type="NCBIfam" id="TIGR00836">
    <property type="entry name" value="amt"/>
    <property type="match status" value="1"/>
</dbReference>
<feature type="transmembrane region" description="Helical" evidence="8">
    <location>
        <begin position="447"/>
        <end position="465"/>
    </location>
</feature>
<dbReference type="STRING" id="5353.A0A1Q3E2C5"/>
<evidence type="ECO:0000313" key="11">
    <source>
        <dbReference type="Proteomes" id="UP000188533"/>
    </source>
</evidence>
<evidence type="ECO:0000256" key="1">
    <source>
        <dbReference type="ARBA" id="ARBA00004141"/>
    </source>
</evidence>
<comment type="similarity">
    <text evidence="2">Belongs to the ammonia transporter channel (TC 1.A.11.2) family.</text>
</comment>
<keyword evidence="6 8" id="KW-0472">Membrane</keyword>
<dbReference type="EMBL" id="BDGU01000060">
    <property type="protein sequence ID" value="GAW01395.1"/>
    <property type="molecule type" value="Genomic_DNA"/>
</dbReference>
<gene>
    <name evidence="10" type="ORF">LENED_002988</name>
</gene>
<feature type="transmembrane region" description="Helical" evidence="8">
    <location>
        <begin position="687"/>
        <end position="706"/>
    </location>
</feature>
<feature type="transmembrane region" description="Helical" evidence="8">
    <location>
        <begin position="718"/>
        <end position="739"/>
    </location>
</feature>
<dbReference type="SUPFAM" id="SSF111352">
    <property type="entry name" value="Ammonium transporter"/>
    <property type="match status" value="1"/>
</dbReference>
<comment type="caution">
    <text evidence="10">The sequence shown here is derived from an EMBL/GenBank/DDBJ whole genome shotgun (WGS) entry which is preliminary data.</text>
</comment>
<evidence type="ECO:0000256" key="8">
    <source>
        <dbReference type="SAM" id="Phobius"/>
    </source>
</evidence>
<reference evidence="10 11" key="2">
    <citation type="submission" date="2017-02" db="EMBL/GenBank/DDBJ databases">
        <title>A genome survey and senescence transcriptome analysis in Lentinula edodes.</title>
        <authorList>
            <person name="Sakamoto Y."/>
            <person name="Nakade K."/>
            <person name="Sato S."/>
            <person name="Yoshida Y."/>
            <person name="Miyazaki K."/>
            <person name="Natsume S."/>
            <person name="Konno N."/>
        </authorList>
    </citation>
    <scope>NUCLEOTIDE SEQUENCE [LARGE SCALE GENOMIC DNA]</scope>
    <source>
        <strain evidence="10 11">NBRC 111202</strain>
    </source>
</reference>
<sequence>MLYSNWRPYSVNLELEDRNSSMESKTNRQVTRVPGRCMCSVLEIKGSTAEPYPKKPSLIQPSAWKAHRGIRRVIRALWLSVVVCGVWGGVIVAAWHGDTQSVSNFDTPGLGSWAFIPTNNSNAFVFGPSFTGSPLSPSSWIICYIALVVAQGALALALHCSEMIMDVLRDEYIWRQAVHRKGTKPSNPILALINFWPCDVLRIAKFFLHWVFGFCLTLQGTIAYFGDPDHPQDDGSDTQSSLQVIMRSVQTWYLMLFLALFCAFVTVMALHNPRGSQPAAYGHIQTLANLIDDWAPDMTMWWGHKEGEGVYDESAENEENRDHKMIHHAGTSGSPLPFVDLDYTGLYFLVRKHVLLPHQFRQLIPQVQESNRDFSSHDFHEQLLWNSLSAPSLRTIAHCRFVRADSTSFNGGDVSFIIVAGAMVLLMVPGLAFLYSGLARRKSALSLIWAVAASNAVGIFQWWFWGYSLAFSSSATNGYIGNLRNFGLMKVLGDPSPGSPLIPEILYSFFQMEFACVTIGILMGGIAERGRVLPAMVLTFTWMTLVYCPLACWVWGVNGWAFSWGVLDFAGGGPVEIGSGVSGLALAWVIGRRQEKELLNFRPHNVSLVCLGTFLLWFGWLGFNGGSAFGANLRAIVAIWNSMLAAAFGGMVWCIMDFRYEKHWSMVGFCSGTIAGLVAATPSSGFVHPWASVIIGIVSGASCNLATKLKFHFQIDDALDLFAEHAVGGIVGLFLNGFFGTNEVIRLDGVNTSIPGGFMDHNWKQLYIQFAYICATCSYSFFVTAALAKIIDMIPGLKLRSTPEDECLGMDEVEIGEFATDYIEIRRDVTDGLFMNSDRIPVAFDSLTSTCHSLPFQSALVRPSHCRSVYPSLDFDLKNNIHLILPLFANSILCAL</sequence>
<dbReference type="Proteomes" id="UP000188533">
    <property type="component" value="Unassembled WGS sequence"/>
</dbReference>
<feature type="domain" description="Ammonium transporter AmtB-like" evidence="9">
    <location>
        <begin position="416"/>
        <end position="819"/>
    </location>
</feature>
<evidence type="ECO:0000313" key="10">
    <source>
        <dbReference type="EMBL" id="GAW01395.1"/>
    </source>
</evidence>
<keyword evidence="4 8" id="KW-0812">Transmembrane</keyword>
<dbReference type="PROSITE" id="PS01219">
    <property type="entry name" value="AMMONIUM_TRANSP"/>
    <property type="match status" value="1"/>
</dbReference>
<feature type="transmembrane region" description="Helical" evidence="8">
    <location>
        <begin position="139"/>
        <end position="159"/>
    </location>
</feature>
<feature type="transmembrane region" description="Helical" evidence="8">
    <location>
        <begin position="252"/>
        <end position="271"/>
    </location>
</feature>
<evidence type="ECO:0000256" key="7">
    <source>
        <dbReference type="ARBA" id="ARBA00023177"/>
    </source>
</evidence>
<evidence type="ECO:0000256" key="5">
    <source>
        <dbReference type="ARBA" id="ARBA00022989"/>
    </source>
</evidence>
<accession>A0A1Q3E2C5</accession>
<evidence type="ECO:0000256" key="3">
    <source>
        <dbReference type="ARBA" id="ARBA00022448"/>
    </source>
</evidence>
<dbReference type="AlphaFoldDB" id="A0A1Q3E2C5"/>
<feature type="transmembrane region" description="Helical" evidence="8">
    <location>
        <begin position="635"/>
        <end position="656"/>
    </location>
</feature>
<comment type="subcellular location">
    <subcellularLocation>
        <location evidence="1">Membrane</location>
        <topology evidence="1">Multi-pass membrane protein</topology>
    </subcellularLocation>
</comment>
<feature type="transmembrane region" description="Helical" evidence="8">
    <location>
        <begin position="766"/>
        <end position="791"/>
    </location>
</feature>
<dbReference type="InterPro" id="IPR029020">
    <property type="entry name" value="Ammonium/urea_transptr"/>
</dbReference>
<proteinExistence type="inferred from homology"/>
<evidence type="ECO:0000259" key="9">
    <source>
        <dbReference type="Pfam" id="PF00909"/>
    </source>
</evidence>
<reference evidence="10 11" key="1">
    <citation type="submission" date="2016-08" db="EMBL/GenBank/DDBJ databases">
        <authorList>
            <consortium name="Lentinula edodes genome sequencing consortium"/>
            <person name="Sakamoto Y."/>
            <person name="Nakade K."/>
            <person name="Sato S."/>
            <person name="Yoshida Y."/>
            <person name="Miyazaki K."/>
            <person name="Natsume S."/>
            <person name="Konno N."/>
        </authorList>
    </citation>
    <scope>NUCLEOTIDE SEQUENCE [LARGE SCALE GENOMIC DNA]</scope>
    <source>
        <strain evidence="10 11">NBRC 111202</strain>
    </source>
</reference>
<evidence type="ECO:0000256" key="6">
    <source>
        <dbReference type="ARBA" id="ARBA00023136"/>
    </source>
</evidence>
<keyword evidence="3" id="KW-0813">Transport</keyword>
<evidence type="ECO:0000256" key="2">
    <source>
        <dbReference type="ARBA" id="ARBA00005887"/>
    </source>
</evidence>
<keyword evidence="11" id="KW-1185">Reference proteome</keyword>
<protein>
    <submittedName>
        <fullName evidence="10">Ammonium transporter</fullName>
    </submittedName>
</protein>
<feature type="transmembrane region" description="Helical" evidence="8">
    <location>
        <begin position="76"/>
        <end position="95"/>
    </location>
</feature>
<feature type="transmembrane region" description="Helical" evidence="8">
    <location>
        <begin position="569"/>
        <end position="591"/>
    </location>
</feature>
<organism evidence="10 11">
    <name type="scientific">Lentinula edodes</name>
    <name type="common">Shiitake mushroom</name>
    <name type="synonym">Lentinus edodes</name>
    <dbReference type="NCBI Taxonomy" id="5353"/>
    <lineage>
        <taxon>Eukaryota</taxon>
        <taxon>Fungi</taxon>
        <taxon>Dikarya</taxon>
        <taxon>Basidiomycota</taxon>
        <taxon>Agaricomycotina</taxon>
        <taxon>Agaricomycetes</taxon>
        <taxon>Agaricomycetidae</taxon>
        <taxon>Agaricales</taxon>
        <taxon>Marasmiineae</taxon>
        <taxon>Omphalotaceae</taxon>
        <taxon>Lentinula</taxon>
    </lineage>
</organism>
<feature type="transmembrane region" description="Helical" evidence="8">
    <location>
        <begin position="414"/>
        <end position="435"/>
    </location>
</feature>
<feature type="transmembrane region" description="Helical" evidence="8">
    <location>
        <begin position="535"/>
        <end position="557"/>
    </location>
</feature>
<dbReference type="PANTHER" id="PTHR43029:SF4">
    <property type="entry name" value="AMMONIUM TRANSPORTER MEP1-RELATED"/>
    <property type="match status" value="1"/>
</dbReference>
<dbReference type="PANTHER" id="PTHR43029">
    <property type="entry name" value="AMMONIUM TRANSPORTER MEP2"/>
    <property type="match status" value="1"/>
</dbReference>
<name>A0A1Q3E2C5_LENED</name>
<evidence type="ECO:0000256" key="4">
    <source>
        <dbReference type="ARBA" id="ARBA00022692"/>
    </source>
</evidence>
<keyword evidence="5 8" id="KW-1133">Transmembrane helix</keyword>
<dbReference type="InterPro" id="IPR024041">
    <property type="entry name" value="NH4_transpt_AmtB-like_dom"/>
</dbReference>
<feature type="transmembrane region" description="Helical" evidence="8">
    <location>
        <begin position="505"/>
        <end position="523"/>
    </location>
</feature>